<dbReference type="GO" id="GO:0007218">
    <property type="term" value="P:neuropeptide signaling pathway"/>
    <property type="evidence" value="ECO:0007669"/>
    <property type="project" value="TreeGrafter"/>
</dbReference>
<keyword evidence="2" id="KW-1003">Cell membrane</keyword>
<evidence type="ECO:0000256" key="9">
    <source>
        <dbReference type="ARBA" id="ARBA00023224"/>
    </source>
</evidence>
<protein>
    <recommendedName>
        <fullName evidence="11">G-protein coupled receptors family 1 profile domain-containing protein</fullName>
    </recommendedName>
</protein>
<accession>A0A212C5R4</accession>
<evidence type="ECO:0000313" key="12">
    <source>
        <dbReference type="EMBL" id="OWK01328.1"/>
    </source>
</evidence>
<keyword evidence="13" id="KW-1185">Reference proteome</keyword>
<dbReference type="SUPFAM" id="SSF81321">
    <property type="entry name" value="Family A G protein-coupled receptor-like"/>
    <property type="match status" value="1"/>
</dbReference>
<evidence type="ECO:0000313" key="13">
    <source>
        <dbReference type="Proteomes" id="UP000242450"/>
    </source>
</evidence>
<dbReference type="PANTHER" id="PTHR24229:SF88">
    <property type="entry name" value="MELANIN-CONCENTRATING HORMONE RECEPTOR 2-RELATED"/>
    <property type="match status" value="1"/>
</dbReference>
<dbReference type="EMBL" id="MKHE01000028">
    <property type="protein sequence ID" value="OWK01328.1"/>
    <property type="molecule type" value="Genomic_DNA"/>
</dbReference>
<evidence type="ECO:0000256" key="3">
    <source>
        <dbReference type="ARBA" id="ARBA00022692"/>
    </source>
</evidence>
<dbReference type="InterPro" id="IPR008361">
    <property type="entry name" value="MCH_rcpt"/>
</dbReference>
<evidence type="ECO:0000256" key="4">
    <source>
        <dbReference type="ARBA" id="ARBA00022989"/>
    </source>
</evidence>
<dbReference type="GO" id="GO:0005886">
    <property type="term" value="C:plasma membrane"/>
    <property type="evidence" value="ECO:0007669"/>
    <property type="project" value="UniProtKB-SubCell"/>
</dbReference>
<dbReference type="PRINTS" id="PR01783">
    <property type="entry name" value="MCHRECEPTOR"/>
</dbReference>
<reference evidence="12 13" key="1">
    <citation type="journal article" date="2018" name="Mol. Genet. Genomics">
        <title>The red deer Cervus elaphus genome CerEla1.0: sequencing, annotating, genes, and chromosomes.</title>
        <authorList>
            <person name="Bana N.A."/>
            <person name="Nyiri A."/>
            <person name="Nagy J."/>
            <person name="Frank K."/>
            <person name="Nagy T."/>
            <person name="Steger V."/>
            <person name="Schiller M."/>
            <person name="Lakatos P."/>
            <person name="Sugar L."/>
            <person name="Horn P."/>
            <person name="Barta E."/>
            <person name="Orosz L."/>
        </authorList>
    </citation>
    <scope>NUCLEOTIDE SEQUENCE [LARGE SCALE GENOMIC DNA]</scope>
    <source>
        <strain evidence="12">Hungarian</strain>
    </source>
</reference>
<feature type="transmembrane region" description="Helical" evidence="10">
    <location>
        <begin position="44"/>
        <end position="64"/>
    </location>
</feature>
<evidence type="ECO:0000256" key="6">
    <source>
        <dbReference type="ARBA" id="ARBA00023136"/>
    </source>
</evidence>
<evidence type="ECO:0000256" key="1">
    <source>
        <dbReference type="ARBA" id="ARBA00004651"/>
    </source>
</evidence>
<comment type="subcellular location">
    <subcellularLocation>
        <location evidence="1">Cell membrane</location>
        <topology evidence="1">Multi-pass membrane protein</topology>
    </subcellularLocation>
</comment>
<dbReference type="GO" id="GO:0042923">
    <property type="term" value="F:neuropeptide binding"/>
    <property type="evidence" value="ECO:0007669"/>
    <property type="project" value="TreeGrafter"/>
</dbReference>
<evidence type="ECO:0000256" key="7">
    <source>
        <dbReference type="ARBA" id="ARBA00023170"/>
    </source>
</evidence>
<organism evidence="12 13">
    <name type="scientific">Cervus elaphus hippelaphus</name>
    <name type="common">European red deer</name>
    <dbReference type="NCBI Taxonomy" id="46360"/>
    <lineage>
        <taxon>Eukaryota</taxon>
        <taxon>Metazoa</taxon>
        <taxon>Chordata</taxon>
        <taxon>Craniata</taxon>
        <taxon>Vertebrata</taxon>
        <taxon>Euteleostomi</taxon>
        <taxon>Mammalia</taxon>
        <taxon>Eutheria</taxon>
        <taxon>Laurasiatheria</taxon>
        <taxon>Artiodactyla</taxon>
        <taxon>Ruminantia</taxon>
        <taxon>Pecora</taxon>
        <taxon>Cervidae</taxon>
        <taxon>Cervinae</taxon>
        <taxon>Cervus</taxon>
    </lineage>
</organism>
<evidence type="ECO:0000259" key="11">
    <source>
        <dbReference type="PROSITE" id="PS50262"/>
    </source>
</evidence>
<feature type="domain" description="G-protein coupled receptors family 1 profile" evidence="11">
    <location>
        <begin position="25"/>
        <end position="189"/>
    </location>
</feature>
<feature type="transmembrane region" description="Helical" evidence="10">
    <location>
        <begin position="90"/>
        <end position="118"/>
    </location>
</feature>
<dbReference type="PRINTS" id="PR00237">
    <property type="entry name" value="GPCRRHODOPSN"/>
</dbReference>
<dbReference type="GO" id="GO:0004930">
    <property type="term" value="F:G protein-coupled receptor activity"/>
    <property type="evidence" value="ECO:0007669"/>
    <property type="project" value="UniProtKB-KW"/>
</dbReference>
<keyword evidence="3 10" id="KW-0812">Transmembrane</keyword>
<dbReference type="PROSITE" id="PS50262">
    <property type="entry name" value="G_PROTEIN_RECEP_F1_2"/>
    <property type="match status" value="1"/>
</dbReference>
<evidence type="ECO:0000256" key="10">
    <source>
        <dbReference type="SAM" id="Phobius"/>
    </source>
</evidence>
<dbReference type="Pfam" id="PF00001">
    <property type="entry name" value="7tm_1"/>
    <property type="match status" value="1"/>
</dbReference>
<dbReference type="InterPro" id="IPR017452">
    <property type="entry name" value="GPCR_Rhodpsn_7TM"/>
</dbReference>
<proteinExistence type="predicted"/>
<dbReference type="Gene3D" id="1.20.1070.10">
    <property type="entry name" value="Rhodopsin 7-helix transmembrane proteins"/>
    <property type="match status" value="1"/>
</dbReference>
<keyword evidence="7" id="KW-0675">Receptor</keyword>
<evidence type="ECO:0000256" key="5">
    <source>
        <dbReference type="ARBA" id="ARBA00023040"/>
    </source>
</evidence>
<dbReference type="InterPro" id="IPR000276">
    <property type="entry name" value="GPCR_Rhodpsn"/>
</dbReference>
<keyword evidence="9" id="KW-0807">Transducer</keyword>
<dbReference type="AlphaFoldDB" id="A0A212C5R4"/>
<keyword evidence="8" id="KW-0325">Glycoprotein</keyword>
<name>A0A212C5R4_CEREH</name>
<keyword evidence="6 10" id="KW-0472">Membrane</keyword>
<sequence>MNLSSLELNAFIDCSQTLLHWLCGYLALVQPFRLTSWITRNKTICINLGLWAASLILVLPVWVYSKVIKFKDGAESCAFDLTSPDDVLWYTLYLMIPSFFFSLPLILMHYILILCYTWDMYQQNKDARRDEADHDGAGAGGDLYLSAAPYHVMQLVNLLVERPSEAFHLRYHLSICPSYASSSINPFLYILLSGNFQKRLSQVQRRVTEKETNN</sequence>
<dbReference type="PRINTS" id="PR01784">
    <property type="entry name" value="MCH2RECEPTOR"/>
</dbReference>
<evidence type="ECO:0000256" key="8">
    <source>
        <dbReference type="ARBA" id="ARBA00023180"/>
    </source>
</evidence>
<feature type="non-terminal residue" evidence="12">
    <location>
        <position position="214"/>
    </location>
</feature>
<dbReference type="InterPro" id="IPR008362">
    <property type="entry name" value="MCHR2"/>
</dbReference>
<keyword evidence="5" id="KW-0297">G-protein coupled receptor</keyword>
<keyword evidence="4 10" id="KW-1133">Transmembrane helix</keyword>
<evidence type="ECO:0000256" key="2">
    <source>
        <dbReference type="ARBA" id="ARBA00022475"/>
    </source>
</evidence>
<dbReference type="OrthoDB" id="6076970at2759"/>
<dbReference type="GO" id="GO:0043005">
    <property type="term" value="C:neuron projection"/>
    <property type="evidence" value="ECO:0007669"/>
    <property type="project" value="TreeGrafter"/>
</dbReference>
<gene>
    <name evidence="12" type="ORF">Celaphus_00018917</name>
</gene>
<dbReference type="Proteomes" id="UP000242450">
    <property type="component" value="Chromosome 28"/>
</dbReference>
<comment type="caution">
    <text evidence="12">The sequence shown here is derived from an EMBL/GenBank/DDBJ whole genome shotgun (WGS) entry which is preliminary data.</text>
</comment>
<dbReference type="PANTHER" id="PTHR24229">
    <property type="entry name" value="NEUROPEPTIDES RECEPTOR"/>
    <property type="match status" value="1"/>
</dbReference>